<evidence type="ECO:0000313" key="1">
    <source>
        <dbReference type="EMBL" id="MDA6072070.1"/>
    </source>
</evidence>
<proteinExistence type="predicted"/>
<keyword evidence="2" id="KW-1185">Reference proteome</keyword>
<gene>
    <name evidence="1" type="ORF">NJT12_20805</name>
</gene>
<dbReference type="Proteomes" id="UP001212170">
    <property type="component" value="Unassembled WGS sequence"/>
</dbReference>
<evidence type="ECO:0000313" key="2">
    <source>
        <dbReference type="Proteomes" id="UP001212170"/>
    </source>
</evidence>
<protein>
    <submittedName>
        <fullName evidence="1">Uncharacterized protein</fullName>
    </submittedName>
</protein>
<organism evidence="1 2">
    <name type="scientific">Flavobacterium azizsancarii</name>
    <dbReference type="NCBI Taxonomy" id="2961580"/>
    <lineage>
        <taxon>Bacteria</taxon>
        <taxon>Pseudomonadati</taxon>
        <taxon>Bacteroidota</taxon>
        <taxon>Flavobacteriia</taxon>
        <taxon>Flavobacteriales</taxon>
        <taxon>Flavobacteriaceae</taxon>
        <taxon>Flavobacterium</taxon>
    </lineage>
</organism>
<accession>A0ABT4WJ41</accession>
<sequence length="176" mass="19955">MTPTTKSALLDAVESPFGKLFLLLQEHIKTEVPEVMYIEQDLGQLGTDDPRNCMSFPGVLIDFPNTPFSNLQGKNQLANPVISITLVFDNYSQTWQDAPLDVRKTGLKYLEVEQKIFMAIQNLESDFCEALNRTAATGHNRNDVGLRVRELTFTSEFEDYSCDDDSQRIQVSLRTE</sequence>
<name>A0ABT4WJ41_9FLAO</name>
<dbReference type="RefSeq" id="WP_271337942.1">
    <property type="nucleotide sequence ID" value="NZ_JAMZNK010000049.1"/>
</dbReference>
<comment type="caution">
    <text evidence="1">The sequence shown here is derived from an EMBL/GenBank/DDBJ whole genome shotgun (WGS) entry which is preliminary data.</text>
</comment>
<reference evidence="1 2" key="1">
    <citation type="journal article" date="2023" name="Chemosphere">
        <title>Whole genome analysis of Flavobacterium aziz-sancarii sp. nov., isolated from Ardley Island (Antarctica), revealed a rich resistome and bioremediation potential.</title>
        <authorList>
            <person name="Otur C."/>
            <person name="Okay S."/>
            <person name="Kurt-Kizildogan A."/>
        </authorList>
    </citation>
    <scope>NUCLEOTIDE SEQUENCE [LARGE SCALE GENOMIC DNA]</scope>
    <source>
        <strain evidence="1 2">AC</strain>
    </source>
</reference>
<dbReference type="EMBL" id="JAMZNK010000049">
    <property type="protein sequence ID" value="MDA6072070.1"/>
    <property type="molecule type" value="Genomic_DNA"/>
</dbReference>